<evidence type="ECO:0008006" key="5">
    <source>
        <dbReference type="Google" id="ProtNLM"/>
    </source>
</evidence>
<dbReference type="EMBL" id="CAGKOT010000042">
    <property type="protein sequence ID" value="CAB5380446.1"/>
    <property type="molecule type" value="Genomic_DNA"/>
</dbReference>
<name>A0A2I1EVB1_9GLOM</name>
<evidence type="ECO:0000313" key="1">
    <source>
        <dbReference type="EMBL" id="CAB5380446.1"/>
    </source>
</evidence>
<evidence type="ECO:0000313" key="3">
    <source>
        <dbReference type="Proteomes" id="UP000232688"/>
    </source>
</evidence>
<evidence type="ECO:0000313" key="4">
    <source>
        <dbReference type="Proteomes" id="UP000684084"/>
    </source>
</evidence>
<dbReference type="EMBL" id="LLXH01002711">
    <property type="protein sequence ID" value="PKC55265.1"/>
    <property type="molecule type" value="Genomic_DNA"/>
</dbReference>
<proteinExistence type="predicted"/>
<dbReference type="Proteomes" id="UP000684084">
    <property type="component" value="Unassembled WGS sequence"/>
</dbReference>
<evidence type="ECO:0000313" key="2">
    <source>
        <dbReference type="EMBL" id="PKC55265.1"/>
    </source>
</evidence>
<organism evidence="1 4">
    <name type="scientific">Rhizophagus irregularis</name>
    <dbReference type="NCBI Taxonomy" id="588596"/>
    <lineage>
        <taxon>Eukaryota</taxon>
        <taxon>Fungi</taxon>
        <taxon>Fungi incertae sedis</taxon>
        <taxon>Mucoromycota</taxon>
        <taxon>Glomeromycotina</taxon>
        <taxon>Glomeromycetes</taxon>
        <taxon>Glomerales</taxon>
        <taxon>Glomeraceae</taxon>
        <taxon>Rhizophagus</taxon>
    </lineage>
</organism>
<reference evidence="1" key="3">
    <citation type="submission" date="2020-05" db="EMBL/GenBank/DDBJ databases">
        <authorList>
            <person name="Rincon C."/>
            <person name="Sanders R I."/>
            <person name="Robbins C."/>
            <person name="Chaturvedi A."/>
        </authorList>
    </citation>
    <scope>NUCLEOTIDE SEQUENCE</scope>
    <source>
        <strain evidence="1">CHB12</strain>
    </source>
</reference>
<dbReference type="AlphaFoldDB" id="A0A2I1EVB1"/>
<comment type="caution">
    <text evidence="1">The sequence shown here is derived from an EMBL/GenBank/DDBJ whole genome shotgun (WGS) entry which is preliminary data.</text>
</comment>
<dbReference type="Proteomes" id="UP000232688">
    <property type="component" value="Unassembled WGS sequence"/>
</dbReference>
<reference evidence="2 3" key="2">
    <citation type="submission" date="2017-10" db="EMBL/GenBank/DDBJ databases">
        <title>Genome analyses suggest a sexual origin of heterokaryosis in a supposedly ancient asexual fungus.</title>
        <authorList>
            <person name="Corradi N."/>
            <person name="Sedzielewska K."/>
            <person name="Noel J."/>
            <person name="Charron P."/>
            <person name="Farinelli L."/>
            <person name="Marton T."/>
            <person name="Kruger M."/>
            <person name="Pelin A."/>
            <person name="Brachmann A."/>
            <person name="Corradi N."/>
        </authorList>
    </citation>
    <scope>NUCLEOTIDE SEQUENCE [LARGE SCALE GENOMIC DNA]</scope>
    <source>
        <strain evidence="2 3">A1</strain>
    </source>
</reference>
<reference evidence="2 3" key="1">
    <citation type="submission" date="2017-10" db="EMBL/GenBank/DDBJ databases">
        <title>Extensive intraspecific genome diversity in a model arbuscular mycorrhizal fungus.</title>
        <authorList>
            <person name="Chen E.C.H."/>
            <person name="Morin E."/>
            <person name="Baudet D."/>
            <person name="Noel J."/>
            <person name="Ndikumana S."/>
            <person name="Charron P."/>
            <person name="St-Onge C."/>
            <person name="Giorgi J."/>
            <person name="Grigoriev I.V."/>
            <person name="Roux C."/>
            <person name="Martin F.M."/>
            <person name="Corradi N."/>
        </authorList>
    </citation>
    <scope>NUCLEOTIDE SEQUENCE [LARGE SCALE GENOMIC DNA]</scope>
    <source>
        <strain evidence="2 3">A1</strain>
    </source>
</reference>
<dbReference type="VEuPathDB" id="FungiDB:RhiirFUN_022127"/>
<dbReference type="VEuPathDB" id="FungiDB:RhiirA1_542586"/>
<dbReference type="OrthoDB" id="2304176at2759"/>
<dbReference type="VEuPathDB" id="FungiDB:FUN_017100"/>
<accession>A0A2I1EVB1</accession>
<gene>
    <name evidence="1" type="ORF">CHRIB12_LOCUS17111</name>
    <name evidence="2" type="ORF">RhiirA1_542586</name>
</gene>
<protein>
    <recommendedName>
        <fullName evidence="5">HTH myb-type domain-containing protein</fullName>
    </recommendedName>
</protein>
<sequence length="142" mass="17157">MDCQPKKLNRFDKESEDTILKYMNEWIDSGNPNRKPFAILSTRIPYTPKQISHYWANKLNPRLCLNKNIPFSNDEKEFIFKWVKQHLKTSNKKVPWKTLQTKILEDFGKLRAQNDIKNLWNIHKKKLDRWVKKSLSKDKKEK</sequence>